<comment type="similarity">
    <text evidence="1">Belongs to the thioesterase family.</text>
</comment>
<sequence length="203" mass="21681">MALAGHDGRLFEQANDSVAGIADAVAPGLAADIDRPYFLFGHSLGAMIAYEVAARLVRYGMPPVGLLVSGARAPQVRKRGTVLHELSRRDFIAAVRGMQEVPNPNLHNDDLLDVILPTMRADFKAAETYFRPVCPALPAPIVAFHGSQDSDISEADVGEWAACTSEAFALHTLPGGHLFITSAESQLLGLVEAVVTALPSKRR</sequence>
<dbReference type="AlphaFoldDB" id="A0A8J3VRM2"/>
<dbReference type="GO" id="GO:0008610">
    <property type="term" value="P:lipid biosynthetic process"/>
    <property type="evidence" value="ECO:0007669"/>
    <property type="project" value="TreeGrafter"/>
</dbReference>
<dbReference type="PANTHER" id="PTHR11487:SF0">
    <property type="entry name" value="S-ACYL FATTY ACID SYNTHASE THIOESTERASE, MEDIUM CHAIN"/>
    <property type="match status" value="1"/>
</dbReference>
<dbReference type="Pfam" id="PF00975">
    <property type="entry name" value="Thioesterase"/>
    <property type="match status" value="1"/>
</dbReference>
<dbReference type="SUPFAM" id="SSF53474">
    <property type="entry name" value="alpha/beta-Hydrolases"/>
    <property type="match status" value="1"/>
</dbReference>
<evidence type="ECO:0000313" key="4">
    <source>
        <dbReference type="Proteomes" id="UP000642748"/>
    </source>
</evidence>
<dbReference type="InterPro" id="IPR012223">
    <property type="entry name" value="TEII"/>
</dbReference>
<dbReference type="Proteomes" id="UP000642748">
    <property type="component" value="Unassembled WGS sequence"/>
</dbReference>
<protein>
    <submittedName>
        <fullName evidence="3">Thioesterase</fullName>
    </submittedName>
</protein>
<accession>A0A8J3VRM2</accession>
<proteinExistence type="inferred from homology"/>
<evidence type="ECO:0000256" key="1">
    <source>
        <dbReference type="ARBA" id="ARBA00007169"/>
    </source>
</evidence>
<evidence type="ECO:0000259" key="2">
    <source>
        <dbReference type="Pfam" id="PF00975"/>
    </source>
</evidence>
<reference evidence="3" key="1">
    <citation type="submission" date="2021-01" db="EMBL/GenBank/DDBJ databases">
        <title>Whole genome shotgun sequence of Rugosimonospora africana NBRC 104875.</title>
        <authorList>
            <person name="Komaki H."/>
            <person name="Tamura T."/>
        </authorList>
    </citation>
    <scope>NUCLEOTIDE SEQUENCE</scope>
    <source>
        <strain evidence="3">NBRC 104875</strain>
    </source>
</reference>
<evidence type="ECO:0000313" key="3">
    <source>
        <dbReference type="EMBL" id="GIH15538.1"/>
    </source>
</evidence>
<organism evidence="3 4">
    <name type="scientific">Rugosimonospora africana</name>
    <dbReference type="NCBI Taxonomy" id="556532"/>
    <lineage>
        <taxon>Bacteria</taxon>
        <taxon>Bacillati</taxon>
        <taxon>Actinomycetota</taxon>
        <taxon>Actinomycetes</taxon>
        <taxon>Micromonosporales</taxon>
        <taxon>Micromonosporaceae</taxon>
        <taxon>Rugosimonospora</taxon>
    </lineage>
</organism>
<feature type="domain" description="Thioesterase" evidence="2">
    <location>
        <begin position="11"/>
        <end position="192"/>
    </location>
</feature>
<comment type="caution">
    <text evidence="3">The sequence shown here is derived from an EMBL/GenBank/DDBJ whole genome shotgun (WGS) entry which is preliminary data.</text>
</comment>
<keyword evidence="4" id="KW-1185">Reference proteome</keyword>
<name>A0A8J3VRM2_9ACTN</name>
<dbReference type="InterPro" id="IPR029058">
    <property type="entry name" value="AB_hydrolase_fold"/>
</dbReference>
<dbReference type="Gene3D" id="3.40.50.1820">
    <property type="entry name" value="alpha/beta hydrolase"/>
    <property type="match status" value="1"/>
</dbReference>
<dbReference type="EMBL" id="BONZ01000034">
    <property type="protein sequence ID" value="GIH15538.1"/>
    <property type="molecule type" value="Genomic_DNA"/>
</dbReference>
<gene>
    <name evidence="3" type="ORF">Raf01_37100</name>
</gene>
<dbReference type="InterPro" id="IPR001031">
    <property type="entry name" value="Thioesterase"/>
</dbReference>
<dbReference type="PANTHER" id="PTHR11487">
    <property type="entry name" value="THIOESTERASE"/>
    <property type="match status" value="1"/>
</dbReference>